<dbReference type="SMART" id="SM00470">
    <property type="entry name" value="ParB"/>
    <property type="match status" value="1"/>
</dbReference>
<feature type="domain" description="ParB-like N-terminal" evidence="2">
    <location>
        <begin position="16"/>
        <end position="100"/>
    </location>
</feature>
<gene>
    <name evidence="3" type="ORF">BJ981_001741</name>
</gene>
<comment type="caution">
    <text evidence="3">The sequence shown here is derived from an EMBL/GenBank/DDBJ whole genome shotgun (WGS) entry which is preliminary data.</text>
</comment>
<name>A0A7W8Z290_9ACTN</name>
<dbReference type="RefSeq" id="WP_239139541.1">
    <property type="nucleotide sequence ID" value="NZ_BOOS01000037.1"/>
</dbReference>
<dbReference type="Proteomes" id="UP000588112">
    <property type="component" value="Unassembled WGS sequence"/>
</dbReference>
<sequence>MSELRSGEGADKSNIHSVPIELLAVGDGPRLTGVDVAHARRLMEVVEELPPIIVHRSTMRVIDGMHRLHAAQLVGRDTVEVRFFEGSEESAFVRAVEENVRHGLPLSAAERRTAAARIMNSHPDWSDRRIAAVVGLSPKTVAEIRSASDSLRRAGEVRLGRDGRARPVDAASGRKLAGWLVAERPDASLREIAKIAGISPETVRDVRNRVERGEDPVPQSRRTRSGGGGRPRHDDGHARAQPGRVVGRIPNGLASHDEQVALVHALRRDPSLRFSAGGRLLLRWLELSQVAVREWDDILRAVPSHRVQQVAKLAKSCAEDWARLAEQVSSQAASQPSA</sequence>
<evidence type="ECO:0000259" key="2">
    <source>
        <dbReference type="SMART" id="SM00470"/>
    </source>
</evidence>
<dbReference type="InterPro" id="IPR003115">
    <property type="entry name" value="ParB_N"/>
</dbReference>
<dbReference type="EMBL" id="JACHBR010000001">
    <property type="protein sequence ID" value="MBB5626042.1"/>
    <property type="molecule type" value="Genomic_DNA"/>
</dbReference>
<feature type="region of interest" description="Disordered" evidence="1">
    <location>
        <begin position="206"/>
        <end position="250"/>
    </location>
</feature>
<dbReference type="InterPro" id="IPR036086">
    <property type="entry name" value="ParB/Sulfiredoxin_sf"/>
</dbReference>
<dbReference type="Gene3D" id="3.90.1530.10">
    <property type="entry name" value="Conserved hypothetical protein from pyrococcus furiosus pfu- 392566-001, ParB domain"/>
    <property type="match status" value="1"/>
</dbReference>
<dbReference type="GO" id="GO:0045881">
    <property type="term" value="P:positive regulation of sporulation resulting in formation of a cellular spore"/>
    <property type="evidence" value="ECO:0007669"/>
    <property type="project" value="TreeGrafter"/>
</dbReference>
<keyword evidence="4" id="KW-1185">Reference proteome</keyword>
<organism evidence="3 4">
    <name type="scientific">Sphaerisporangium krabiense</name>
    <dbReference type="NCBI Taxonomy" id="763782"/>
    <lineage>
        <taxon>Bacteria</taxon>
        <taxon>Bacillati</taxon>
        <taxon>Actinomycetota</taxon>
        <taxon>Actinomycetes</taxon>
        <taxon>Streptosporangiales</taxon>
        <taxon>Streptosporangiaceae</taxon>
        <taxon>Sphaerisporangium</taxon>
    </lineage>
</organism>
<proteinExistence type="predicted"/>
<dbReference type="InterPro" id="IPR050336">
    <property type="entry name" value="Chromosome_partition/occlusion"/>
</dbReference>
<dbReference type="SUPFAM" id="SSF110849">
    <property type="entry name" value="ParB/Sulfiredoxin"/>
    <property type="match status" value="1"/>
</dbReference>
<evidence type="ECO:0000313" key="4">
    <source>
        <dbReference type="Proteomes" id="UP000588112"/>
    </source>
</evidence>
<dbReference type="GO" id="GO:0005694">
    <property type="term" value="C:chromosome"/>
    <property type="evidence" value="ECO:0007669"/>
    <property type="project" value="TreeGrafter"/>
</dbReference>
<protein>
    <submittedName>
        <fullName evidence="3">ParB-like chromosome segregation protein Spo0J</fullName>
    </submittedName>
</protein>
<dbReference type="GO" id="GO:0007059">
    <property type="term" value="P:chromosome segregation"/>
    <property type="evidence" value="ECO:0007669"/>
    <property type="project" value="TreeGrafter"/>
</dbReference>
<dbReference type="AlphaFoldDB" id="A0A7W8Z290"/>
<evidence type="ECO:0000256" key="1">
    <source>
        <dbReference type="SAM" id="MobiDB-lite"/>
    </source>
</evidence>
<dbReference type="PANTHER" id="PTHR33375">
    <property type="entry name" value="CHROMOSOME-PARTITIONING PROTEIN PARB-RELATED"/>
    <property type="match status" value="1"/>
</dbReference>
<feature type="compositionally biased region" description="Basic and acidic residues" evidence="1">
    <location>
        <begin position="206"/>
        <end position="215"/>
    </location>
</feature>
<reference evidence="3 4" key="1">
    <citation type="submission" date="2020-08" db="EMBL/GenBank/DDBJ databases">
        <title>Sequencing the genomes of 1000 actinobacteria strains.</title>
        <authorList>
            <person name="Klenk H.-P."/>
        </authorList>
    </citation>
    <scope>NUCLEOTIDE SEQUENCE [LARGE SCALE GENOMIC DNA]</scope>
    <source>
        <strain evidence="3 4">DSM 45790</strain>
    </source>
</reference>
<dbReference type="PANTHER" id="PTHR33375:SF1">
    <property type="entry name" value="CHROMOSOME-PARTITIONING PROTEIN PARB-RELATED"/>
    <property type="match status" value="1"/>
</dbReference>
<evidence type="ECO:0000313" key="3">
    <source>
        <dbReference type="EMBL" id="MBB5626042.1"/>
    </source>
</evidence>
<accession>A0A7W8Z290</accession>